<evidence type="ECO:0000259" key="1">
    <source>
        <dbReference type="Pfam" id="PF00534"/>
    </source>
</evidence>
<dbReference type="EMBL" id="JAXDAE010000006">
    <property type="protein sequence ID" value="MDY2587168.1"/>
    <property type="molecule type" value="Genomic_DNA"/>
</dbReference>
<reference evidence="2 3" key="1">
    <citation type="submission" date="2023-11" db="EMBL/GenBank/DDBJ databases">
        <title>Winogradskyella pelagius sp. nov., isolated from coastal sediment.</title>
        <authorList>
            <person name="Li F."/>
        </authorList>
    </citation>
    <scope>NUCLEOTIDE SEQUENCE [LARGE SCALE GENOMIC DNA]</scope>
    <source>
        <strain evidence="2 3">KCTC 23502</strain>
    </source>
</reference>
<evidence type="ECO:0000313" key="2">
    <source>
        <dbReference type="EMBL" id="MDY2587168.1"/>
    </source>
</evidence>
<protein>
    <submittedName>
        <fullName evidence="2">Glycosyltransferase family 4 protein</fullName>
        <ecNumber evidence="2">2.4.-.-</ecNumber>
    </submittedName>
</protein>
<dbReference type="InterPro" id="IPR001296">
    <property type="entry name" value="Glyco_trans_1"/>
</dbReference>
<dbReference type="EC" id="2.4.-.-" evidence="2"/>
<dbReference type="SUPFAM" id="SSF53756">
    <property type="entry name" value="UDP-Glycosyltransferase/glycogen phosphorylase"/>
    <property type="match status" value="1"/>
</dbReference>
<dbReference type="Gene3D" id="3.40.50.2000">
    <property type="entry name" value="Glycogen Phosphorylase B"/>
    <property type="match status" value="2"/>
</dbReference>
<keyword evidence="2" id="KW-0328">Glycosyltransferase</keyword>
<dbReference type="CDD" id="cd03801">
    <property type="entry name" value="GT4_PimA-like"/>
    <property type="match status" value="1"/>
</dbReference>
<dbReference type="GO" id="GO:0016757">
    <property type="term" value="F:glycosyltransferase activity"/>
    <property type="evidence" value="ECO:0007669"/>
    <property type="project" value="UniProtKB-KW"/>
</dbReference>
<sequence>MIQKVAIIGPIGDFGGRELETGFIAKTLSEDSCEVSVVSTARCTSKSQIFEFIKSEQLQILDELVIKRNLLFRFIAKLAYLRSHRKNPLNFYSSNKFSKKLGYKSSAIKVLNHIVEKADLVIICAQISSAYVKEIVEFAFDKQIPLIIRTSSKISENDIKHKDWLEKVTLFFHHSESNAKRLSFLNNHDYKIIDQCTFKEEEMLEIECPSSFKNILFIGRLSPEKGVVELVNYFKVYGKGLCLNLIGDGPLYNKIATLTQSVDNINLLGYKSQEDIITHFKKNDTIIISSFKESGPLVGLEAMASARLIISTKVGAMSHRLSNTINQFWLDINDPKSLEDVFIKMKGLTEEEIRKIAEKNREVYLLNYRKNTLENLYKKSIFNLLKAKPTV</sequence>
<accession>A0ABU5ELL9</accession>
<keyword evidence="3" id="KW-1185">Reference proteome</keyword>
<proteinExistence type="predicted"/>
<keyword evidence="2" id="KW-0808">Transferase</keyword>
<evidence type="ECO:0000313" key="3">
    <source>
        <dbReference type="Proteomes" id="UP001285855"/>
    </source>
</evidence>
<gene>
    <name evidence="2" type="ORF">SNF14_07440</name>
</gene>
<organism evidence="2 3">
    <name type="scientific">Winogradskyella aquimaris</name>
    <dbReference type="NCBI Taxonomy" id="864074"/>
    <lineage>
        <taxon>Bacteria</taxon>
        <taxon>Pseudomonadati</taxon>
        <taxon>Bacteroidota</taxon>
        <taxon>Flavobacteriia</taxon>
        <taxon>Flavobacteriales</taxon>
        <taxon>Flavobacteriaceae</taxon>
        <taxon>Winogradskyella</taxon>
    </lineage>
</organism>
<dbReference type="Proteomes" id="UP001285855">
    <property type="component" value="Unassembled WGS sequence"/>
</dbReference>
<feature type="domain" description="Glycosyl transferase family 1" evidence="1">
    <location>
        <begin position="208"/>
        <end position="351"/>
    </location>
</feature>
<dbReference type="RefSeq" id="WP_320555540.1">
    <property type="nucleotide sequence ID" value="NZ_JAXDAE010000006.1"/>
</dbReference>
<dbReference type="Pfam" id="PF00534">
    <property type="entry name" value="Glycos_transf_1"/>
    <property type="match status" value="1"/>
</dbReference>
<comment type="caution">
    <text evidence="2">The sequence shown here is derived from an EMBL/GenBank/DDBJ whole genome shotgun (WGS) entry which is preliminary data.</text>
</comment>
<name>A0ABU5ELL9_9FLAO</name>
<dbReference type="PANTHER" id="PTHR12526">
    <property type="entry name" value="GLYCOSYLTRANSFERASE"/>
    <property type="match status" value="1"/>
</dbReference>